<evidence type="ECO:0000313" key="2">
    <source>
        <dbReference type="EMBL" id="KAF6435782.1"/>
    </source>
</evidence>
<name>A0A7J8EL44_ROUAE</name>
<feature type="region of interest" description="Disordered" evidence="1">
    <location>
        <begin position="169"/>
        <end position="193"/>
    </location>
</feature>
<dbReference type="Gene3D" id="6.10.280.150">
    <property type="match status" value="1"/>
</dbReference>
<reference evidence="2 3" key="1">
    <citation type="journal article" date="2020" name="Nature">
        <title>Six reference-quality genomes reveal evolution of bat adaptations.</title>
        <authorList>
            <person name="Jebb D."/>
            <person name="Huang Z."/>
            <person name="Pippel M."/>
            <person name="Hughes G.M."/>
            <person name="Lavrichenko K."/>
            <person name="Devanna P."/>
            <person name="Winkler S."/>
            <person name="Jermiin L.S."/>
            <person name="Skirmuntt E.C."/>
            <person name="Katzourakis A."/>
            <person name="Burkitt-Gray L."/>
            <person name="Ray D.A."/>
            <person name="Sullivan K.A.M."/>
            <person name="Roscito J.G."/>
            <person name="Kirilenko B.M."/>
            <person name="Davalos L.M."/>
            <person name="Corthals A.P."/>
            <person name="Power M.L."/>
            <person name="Jones G."/>
            <person name="Ransome R.D."/>
            <person name="Dechmann D.K.N."/>
            <person name="Locatelli A.G."/>
            <person name="Puechmaille S.J."/>
            <person name="Fedrigo O."/>
            <person name="Jarvis E.D."/>
            <person name="Hiller M."/>
            <person name="Vernes S.C."/>
            <person name="Myers E.W."/>
            <person name="Teeling E.C."/>
        </authorList>
    </citation>
    <scope>NUCLEOTIDE SEQUENCE [LARGE SCALE GENOMIC DNA]</scope>
    <source>
        <strain evidence="2">MRouAeg1</strain>
        <tissue evidence="2">Muscle</tissue>
    </source>
</reference>
<accession>A0A7J8EL44</accession>
<evidence type="ECO:0000313" key="3">
    <source>
        <dbReference type="Proteomes" id="UP000593571"/>
    </source>
</evidence>
<protein>
    <submittedName>
        <fullName evidence="2">Uncharacterized protein</fullName>
    </submittedName>
</protein>
<sequence length="193" mass="22072">MSLNIEKDEGHLNQSAIPRKIQDELVYVIRMSLNNIGIQVNNLSKYAEDKFEKISKEVCRISFRLKILQKYVIQFTNGINYKEPNENLSLQIKKSRTVRSINIQTQQVYSSKPLPVKECKRHNDSVQTLPFNTSTSSCQDGTKGLKISPDVSYCFELCKEKIVPASKEENGGKLKQKKHKGHSNNEKVCLKVN</sequence>
<dbReference type="EMBL" id="JACASE010000009">
    <property type="protein sequence ID" value="KAF6435782.1"/>
    <property type="molecule type" value="Genomic_DNA"/>
</dbReference>
<evidence type="ECO:0000256" key="1">
    <source>
        <dbReference type="SAM" id="MobiDB-lite"/>
    </source>
</evidence>
<gene>
    <name evidence="2" type="ORF">HJG63_012510</name>
</gene>
<organism evidence="2 3">
    <name type="scientific">Rousettus aegyptiacus</name>
    <name type="common">Egyptian fruit bat</name>
    <name type="synonym">Pteropus aegyptiacus</name>
    <dbReference type="NCBI Taxonomy" id="9407"/>
    <lineage>
        <taxon>Eukaryota</taxon>
        <taxon>Metazoa</taxon>
        <taxon>Chordata</taxon>
        <taxon>Craniata</taxon>
        <taxon>Vertebrata</taxon>
        <taxon>Euteleostomi</taxon>
        <taxon>Mammalia</taxon>
        <taxon>Eutheria</taxon>
        <taxon>Laurasiatheria</taxon>
        <taxon>Chiroptera</taxon>
        <taxon>Yinpterochiroptera</taxon>
        <taxon>Pteropodoidea</taxon>
        <taxon>Pteropodidae</taxon>
        <taxon>Rousettinae</taxon>
        <taxon>Rousettus</taxon>
    </lineage>
</organism>
<dbReference type="Proteomes" id="UP000593571">
    <property type="component" value="Unassembled WGS sequence"/>
</dbReference>
<proteinExistence type="predicted"/>
<keyword evidence="3" id="KW-1185">Reference proteome</keyword>
<dbReference type="Gene3D" id="1.20.5.340">
    <property type="match status" value="1"/>
</dbReference>
<comment type="caution">
    <text evidence="2">The sequence shown here is derived from an EMBL/GenBank/DDBJ whole genome shotgun (WGS) entry which is preliminary data.</text>
</comment>
<dbReference type="AlphaFoldDB" id="A0A7J8EL44"/>
<feature type="compositionally biased region" description="Basic and acidic residues" evidence="1">
    <location>
        <begin position="183"/>
        <end position="193"/>
    </location>
</feature>